<keyword evidence="2" id="KW-0539">Nucleus</keyword>
<dbReference type="Proteomes" id="UP000053257">
    <property type="component" value="Unassembled WGS sequence"/>
</dbReference>
<keyword evidence="8" id="KW-1185">Reference proteome</keyword>
<dbReference type="PANTHER" id="PTHR10644">
    <property type="entry name" value="DNA REPAIR/RNA PROCESSING CPSF FAMILY"/>
    <property type="match status" value="1"/>
</dbReference>
<evidence type="ECO:0000256" key="1">
    <source>
        <dbReference type="ARBA" id="ARBA00004123"/>
    </source>
</evidence>
<dbReference type="GO" id="GO:0005634">
    <property type="term" value="C:nucleus"/>
    <property type="evidence" value="ECO:0007669"/>
    <property type="project" value="UniProtKB-SubCell"/>
</dbReference>
<dbReference type="Pfam" id="PF03178">
    <property type="entry name" value="CPSF_A"/>
    <property type="match status" value="1"/>
</dbReference>
<feature type="compositionally biased region" description="Basic and acidic residues" evidence="3">
    <location>
        <begin position="298"/>
        <end position="309"/>
    </location>
</feature>
<evidence type="ECO:0008006" key="9">
    <source>
        <dbReference type="Google" id="ProtNLM"/>
    </source>
</evidence>
<evidence type="ECO:0000313" key="7">
    <source>
        <dbReference type="EMBL" id="KIP10587.1"/>
    </source>
</evidence>
<dbReference type="InterPro" id="IPR036322">
    <property type="entry name" value="WD40_repeat_dom_sf"/>
</dbReference>
<reference evidence="7 8" key="1">
    <citation type="journal article" date="2014" name="PLoS Genet.">
        <title>Analysis of the Phlebiopsis gigantea genome, transcriptome and secretome provides insight into its pioneer colonization strategies of wood.</title>
        <authorList>
            <person name="Hori C."/>
            <person name="Ishida T."/>
            <person name="Igarashi K."/>
            <person name="Samejima M."/>
            <person name="Suzuki H."/>
            <person name="Master E."/>
            <person name="Ferreira P."/>
            <person name="Ruiz-Duenas F.J."/>
            <person name="Held B."/>
            <person name="Canessa P."/>
            <person name="Larrondo L.F."/>
            <person name="Schmoll M."/>
            <person name="Druzhinina I.S."/>
            <person name="Kubicek C.P."/>
            <person name="Gaskell J.A."/>
            <person name="Kersten P."/>
            <person name="St John F."/>
            <person name="Glasner J."/>
            <person name="Sabat G."/>
            <person name="Splinter BonDurant S."/>
            <person name="Syed K."/>
            <person name="Yadav J."/>
            <person name="Mgbeahuruike A.C."/>
            <person name="Kovalchuk A."/>
            <person name="Asiegbu F.O."/>
            <person name="Lackner G."/>
            <person name="Hoffmeister D."/>
            <person name="Rencoret J."/>
            <person name="Gutierrez A."/>
            <person name="Sun H."/>
            <person name="Lindquist E."/>
            <person name="Barry K."/>
            <person name="Riley R."/>
            <person name="Grigoriev I.V."/>
            <person name="Henrissat B."/>
            <person name="Kues U."/>
            <person name="Berka R.M."/>
            <person name="Martinez A.T."/>
            <person name="Covert S.F."/>
            <person name="Blanchette R.A."/>
            <person name="Cullen D."/>
        </authorList>
    </citation>
    <scope>NUCLEOTIDE SEQUENCE [LARGE SCALE GENOMIC DNA]</scope>
    <source>
        <strain evidence="7 8">11061_1 CR5-6</strain>
    </source>
</reference>
<accession>A0A0C3SC43</accession>
<dbReference type="AlphaFoldDB" id="A0A0C3SC43"/>
<feature type="domain" description="RSE1/DDB1/CPSF1 C-terminal" evidence="4">
    <location>
        <begin position="901"/>
        <end position="1212"/>
    </location>
</feature>
<name>A0A0C3SC43_PHLG1</name>
<dbReference type="InterPro" id="IPR058543">
    <property type="entry name" value="Beta-prop_RSE1/DDB1/CPSF1_2nd"/>
</dbReference>
<evidence type="ECO:0000259" key="6">
    <source>
        <dbReference type="Pfam" id="PF23726"/>
    </source>
</evidence>
<organism evidence="7 8">
    <name type="scientific">Phlebiopsis gigantea (strain 11061_1 CR5-6)</name>
    <name type="common">White-rot fungus</name>
    <name type="synonym">Peniophora gigantea</name>
    <dbReference type="NCBI Taxonomy" id="745531"/>
    <lineage>
        <taxon>Eukaryota</taxon>
        <taxon>Fungi</taxon>
        <taxon>Dikarya</taxon>
        <taxon>Basidiomycota</taxon>
        <taxon>Agaricomycotina</taxon>
        <taxon>Agaricomycetes</taxon>
        <taxon>Polyporales</taxon>
        <taxon>Phanerochaetaceae</taxon>
        <taxon>Phlebiopsis</taxon>
    </lineage>
</organism>
<dbReference type="OrthoDB" id="433457at2759"/>
<comment type="subcellular location">
    <subcellularLocation>
        <location evidence="1">Nucleus</location>
    </subcellularLocation>
</comment>
<feature type="domain" description="RSE1/DDB1/CPSF1 first beta-propeller" evidence="5">
    <location>
        <begin position="15"/>
        <end position="394"/>
    </location>
</feature>
<protein>
    <recommendedName>
        <fullName evidence="9">DNA damage-binding protein 1</fullName>
    </recommendedName>
</protein>
<dbReference type="Gene3D" id="2.130.10.10">
    <property type="entry name" value="YVTN repeat-like/Quinoprotein amine dehydrogenase"/>
    <property type="match status" value="3"/>
</dbReference>
<dbReference type="InterPro" id="IPR050358">
    <property type="entry name" value="RSE1/DDB1/CFT1"/>
</dbReference>
<evidence type="ECO:0000259" key="5">
    <source>
        <dbReference type="Pfam" id="PF10433"/>
    </source>
</evidence>
<dbReference type="Pfam" id="PF23726">
    <property type="entry name" value="Beta-prop_RSE1_2nd"/>
    <property type="match status" value="1"/>
</dbReference>
<dbReference type="EMBL" id="KN840453">
    <property type="protein sequence ID" value="KIP10587.1"/>
    <property type="molecule type" value="Genomic_DNA"/>
</dbReference>
<dbReference type="InterPro" id="IPR004871">
    <property type="entry name" value="RSE1/DDB1/CPSF1_C"/>
</dbReference>
<dbReference type="Gene3D" id="1.10.150.910">
    <property type="match status" value="1"/>
</dbReference>
<gene>
    <name evidence="7" type="ORF">PHLGIDRAFT_125454</name>
</gene>
<dbReference type="InterPro" id="IPR018846">
    <property type="entry name" value="Beta-prop_RSE1/DDB1/CPSF1_1st"/>
</dbReference>
<dbReference type="SUPFAM" id="SSF50978">
    <property type="entry name" value="WD40 repeat-like"/>
    <property type="match status" value="1"/>
</dbReference>
<dbReference type="HOGENOM" id="CLU_002893_0_0_1"/>
<feature type="region of interest" description="Disordered" evidence="3">
    <location>
        <begin position="275"/>
        <end position="313"/>
    </location>
</feature>
<dbReference type="GO" id="GO:0003676">
    <property type="term" value="F:nucleic acid binding"/>
    <property type="evidence" value="ECO:0007669"/>
    <property type="project" value="InterPro"/>
</dbReference>
<dbReference type="STRING" id="745531.A0A0C3SC43"/>
<dbReference type="InterPro" id="IPR015943">
    <property type="entry name" value="WD40/YVTN_repeat-like_dom_sf"/>
</dbReference>
<evidence type="ECO:0000259" key="4">
    <source>
        <dbReference type="Pfam" id="PF03178"/>
    </source>
</evidence>
<feature type="domain" description="RSE1/DDB1/CPSF1 second beta-propeller" evidence="6">
    <location>
        <begin position="504"/>
        <end position="850"/>
    </location>
</feature>
<proteinExistence type="predicted"/>
<dbReference type="Pfam" id="PF10433">
    <property type="entry name" value="Beta-prop_RSE1_1st"/>
    <property type="match status" value="1"/>
</dbReference>
<evidence type="ECO:0000256" key="2">
    <source>
        <dbReference type="ARBA" id="ARBA00023242"/>
    </source>
</evidence>
<sequence>MKVITTLHPPSAVISSVKCTLSAKSELGHLVVAKPNRIEVSSLQPEGLKAECSLEIWGRIMSIRAVPAETAGVSNILVLTDHPDPKLILLKYTETEESSFLTDVWSDSLFDRNSRPAEYLTDIIMHPAGRAAVVSCYVGKLRILTFKAGKVDKNFDAILPELNLLALSFLYSESNGHTHTLAIAHIDHRQRIQLLARELDVNTLDLAVEVAYTIPHAILPANEFPFTEYPLRIVSIPPFSITQSPNGEDPEAGPARCRGGVIVLGGRKINFYELSDKPKEKGRDKRRKNSTSSAQRFGDQKDPAKEPKKVKPRATVKWPWSEVAACCPADDEMRRFFIGDVYGRMSLLVLSDTPELILIPLGETSAPTTISYLTSQVFYLGSLSGDSQLIRVCASPQSDIDSDTLPIPASISTIAPSALGVPRAESPDDDYDMRIVDMREARGGKVVKTKGNYIEVLSRFKNIAPILDAVLADPDESGQSQIVTCSGGSNTGALNLIRTGADFQELAMLDEVPNVTNIWPIRASHEDACDKYVLATTLYESYLLRVDGRDSVHRVEAADTGFVLEQRTLAVGNIPRRTVSPAGASSYVNSSLVIQITPHGLALLEYDPTLDTFTKVGNGWYLPQQDNPLWRPREIVAAAINPSQFAVALSGGIVVQFNLSPDNQITLVSSKEFEGREIAAVSCTSFDQTKSFSLYVAVSFWESNTVALLDIKHGLQIKTESTPLPALPRSLLLHNFGTGNSKKEPDFQPYVVAGLADGTVACVTFRNEELKDHKLFSLGTAPVSLSRWDVEGRRSVFATGSRSAVFYWDRQRLRQSPVMLKSATAGSSLNTAGFPACQIIATPSSLVIGQTRGVDKMQIRSIILGLESPRRIAYNPRLNLFGVSLFRTTPARIGDADNQESIFRILDGTTMNSLNEFIVELDEEITAVHALTHRDVAATFAVGTMRNQIGEYEPSAGRLLLFNHSIGREMQKIAEIDVGGCVYAIASIASFIALAVNTSVDLYTTVEHLGNVTLQKVASWNHNYIVASLVAKGNKLIAGDAISSVSILEVAQGSLRTVARDYGPVWPVAIEATRDGGVIVSNTDSNILTFSLPEAREGRVLERTGNYYLGENINKFIVGGLSVQASTDGQRPLFETEHIFFTATGRIGLVHHVNDDISLDLTAIQRNMANRIVGPGQTKHAQWRTPANSRGRSDIDDSAIGFLDGDFLEQFLTHPDQENILEGKISAERISRSVEDVEDILEKLQGLQ</sequence>
<evidence type="ECO:0000313" key="8">
    <source>
        <dbReference type="Proteomes" id="UP000053257"/>
    </source>
</evidence>
<evidence type="ECO:0000256" key="3">
    <source>
        <dbReference type="SAM" id="MobiDB-lite"/>
    </source>
</evidence>